<dbReference type="GO" id="GO:0000785">
    <property type="term" value="C:chromatin"/>
    <property type="evidence" value="ECO:0007669"/>
    <property type="project" value="TreeGrafter"/>
</dbReference>
<dbReference type="Gene3D" id="3.30.40.10">
    <property type="entry name" value="Zinc/RING finger domain, C3HC4 (zinc finger)"/>
    <property type="match status" value="1"/>
</dbReference>
<evidence type="ECO:0000313" key="7">
    <source>
        <dbReference type="Proteomes" id="UP000240830"/>
    </source>
</evidence>
<dbReference type="GO" id="GO:0016925">
    <property type="term" value="P:protein sumoylation"/>
    <property type="evidence" value="ECO:0007669"/>
    <property type="project" value="TreeGrafter"/>
</dbReference>
<organism evidence="6 7">
    <name type="scientific">Paramicrosporidium saccamoebae</name>
    <dbReference type="NCBI Taxonomy" id="1246581"/>
    <lineage>
        <taxon>Eukaryota</taxon>
        <taxon>Fungi</taxon>
        <taxon>Fungi incertae sedis</taxon>
        <taxon>Cryptomycota</taxon>
        <taxon>Cryptomycota incertae sedis</taxon>
        <taxon>Paramicrosporidium</taxon>
    </lineage>
</organism>
<dbReference type="GO" id="GO:0061665">
    <property type="term" value="F:SUMO ligase activity"/>
    <property type="evidence" value="ECO:0007669"/>
    <property type="project" value="TreeGrafter"/>
</dbReference>
<reference evidence="6 7" key="1">
    <citation type="submission" date="2016-10" db="EMBL/GenBank/DDBJ databases">
        <title>The genome of Paramicrosporidium saccamoebae is the missing link in understanding Cryptomycota and Microsporidia evolution.</title>
        <authorList>
            <person name="Quandt C.A."/>
            <person name="Beaudet D."/>
            <person name="Corsaro D."/>
            <person name="Michel R."/>
            <person name="Corradi N."/>
            <person name="James T."/>
        </authorList>
    </citation>
    <scope>NUCLEOTIDE SEQUENCE [LARGE SCALE GENOMIC DNA]</scope>
    <source>
        <strain evidence="6 7">KSL3</strain>
    </source>
</reference>
<keyword evidence="7" id="KW-1185">Reference proteome</keyword>
<evidence type="ECO:0000256" key="1">
    <source>
        <dbReference type="ARBA" id="ARBA00022723"/>
    </source>
</evidence>
<keyword evidence="1" id="KW-0479">Metal-binding</keyword>
<evidence type="ECO:0000313" key="6">
    <source>
        <dbReference type="EMBL" id="PJF19771.1"/>
    </source>
</evidence>
<dbReference type="AlphaFoldDB" id="A0A2H9TPU3"/>
<evidence type="ECO:0000259" key="5">
    <source>
        <dbReference type="PROSITE" id="PS51044"/>
    </source>
</evidence>
<name>A0A2H9TPU3_9FUNG</name>
<dbReference type="Proteomes" id="UP000240830">
    <property type="component" value="Unassembled WGS sequence"/>
</dbReference>
<dbReference type="GO" id="GO:0008270">
    <property type="term" value="F:zinc ion binding"/>
    <property type="evidence" value="ECO:0007669"/>
    <property type="project" value="UniProtKB-KW"/>
</dbReference>
<keyword evidence="3" id="KW-0862">Zinc</keyword>
<dbReference type="Pfam" id="PF02891">
    <property type="entry name" value="zf-MIZ"/>
    <property type="match status" value="1"/>
</dbReference>
<dbReference type="PROSITE" id="PS51044">
    <property type="entry name" value="ZF_SP_RING"/>
    <property type="match status" value="1"/>
</dbReference>
<dbReference type="PANTHER" id="PTHR10782:SF4">
    <property type="entry name" value="TONALLI, ISOFORM E"/>
    <property type="match status" value="1"/>
</dbReference>
<accession>A0A2H9TPU3</accession>
<dbReference type="InterPro" id="IPR013083">
    <property type="entry name" value="Znf_RING/FYVE/PHD"/>
</dbReference>
<dbReference type="PANTHER" id="PTHR10782">
    <property type="entry name" value="ZINC FINGER MIZ DOMAIN-CONTAINING PROTEIN"/>
    <property type="match status" value="1"/>
</dbReference>
<gene>
    <name evidence="6" type="ORF">PSACC_00423</name>
</gene>
<evidence type="ECO:0000256" key="3">
    <source>
        <dbReference type="ARBA" id="ARBA00022833"/>
    </source>
</evidence>
<dbReference type="CDD" id="cd16650">
    <property type="entry name" value="SP-RING_PIAS-like"/>
    <property type="match status" value="1"/>
</dbReference>
<dbReference type="OrthoDB" id="28127at2759"/>
<protein>
    <submittedName>
        <fullName evidence="6">Zinc finger MIZ domain-containing protein 2</fullName>
    </submittedName>
</protein>
<sequence>MVQDSATRRKSDCSTSRDLARVENRIRPKAVQITVLSLPENVNCIEVTLNNGHRLALTRSPKDVSEFCIPGGNELLVHNGLSVMLTVVLQIELKLGMDIQTLVRKIPRDMDSALDFSILSISRDPDVETLEVKSCNTCPITLKEIQVAVKGRQCKHLQPFDASSFLLFCSQIDSWKCPICGQD</sequence>
<dbReference type="InterPro" id="IPR004181">
    <property type="entry name" value="Znf_MIZ"/>
</dbReference>
<evidence type="ECO:0000256" key="2">
    <source>
        <dbReference type="ARBA" id="ARBA00022771"/>
    </source>
</evidence>
<dbReference type="EMBL" id="MTSL01000041">
    <property type="protein sequence ID" value="PJF19771.1"/>
    <property type="molecule type" value="Genomic_DNA"/>
</dbReference>
<dbReference type="STRING" id="1246581.A0A2H9TPU3"/>
<evidence type="ECO:0000256" key="4">
    <source>
        <dbReference type="PROSITE-ProRule" id="PRU00452"/>
    </source>
</evidence>
<feature type="domain" description="SP-RING-type" evidence="5">
    <location>
        <begin position="123"/>
        <end position="183"/>
    </location>
</feature>
<keyword evidence="2 4" id="KW-0863">Zinc-finger</keyword>
<proteinExistence type="predicted"/>
<comment type="caution">
    <text evidence="6">The sequence shown here is derived from an EMBL/GenBank/DDBJ whole genome shotgun (WGS) entry which is preliminary data.</text>
</comment>